<dbReference type="GO" id="GO:0003700">
    <property type="term" value="F:DNA-binding transcription factor activity"/>
    <property type="evidence" value="ECO:0007669"/>
    <property type="project" value="InterPro"/>
</dbReference>
<dbReference type="Gene3D" id="1.10.10.60">
    <property type="entry name" value="Homeodomain-like"/>
    <property type="match status" value="1"/>
</dbReference>
<evidence type="ECO:0000256" key="7">
    <source>
        <dbReference type="ARBA" id="ARBA00023242"/>
    </source>
</evidence>
<evidence type="ECO:0000256" key="11">
    <source>
        <dbReference type="SAM" id="MobiDB-lite"/>
    </source>
</evidence>
<keyword evidence="12" id="KW-1133">Transmembrane helix</keyword>
<dbReference type="PANTHER" id="PTHR45940">
    <property type="entry name" value="WUSCHEL-RELATED HOMEOBOX 1-RELATED"/>
    <property type="match status" value="1"/>
</dbReference>
<evidence type="ECO:0000256" key="3">
    <source>
        <dbReference type="ARBA" id="ARBA00023015"/>
    </source>
</evidence>
<comment type="similarity">
    <text evidence="8">Belongs to the WUS homeobox family.</text>
</comment>
<dbReference type="EMBL" id="VDCV01000012">
    <property type="protein sequence ID" value="KAB5531784.1"/>
    <property type="molecule type" value="Genomic_DNA"/>
</dbReference>
<dbReference type="CDD" id="cd00086">
    <property type="entry name" value="homeodomain"/>
    <property type="match status" value="1"/>
</dbReference>
<evidence type="ECO:0000256" key="5">
    <source>
        <dbReference type="ARBA" id="ARBA00023155"/>
    </source>
</evidence>
<keyword evidence="12" id="KW-0472">Membrane</keyword>
<protein>
    <recommendedName>
        <fullName evidence="13">Homeobox domain-containing protein</fullName>
    </recommendedName>
</protein>
<evidence type="ECO:0000256" key="6">
    <source>
        <dbReference type="ARBA" id="ARBA00023163"/>
    </source>
</evidence>
<gene>
    <name evidence="14" type="ORF">DKX38_018454</name>
</gene>
<dbReference type="Proteomes" id="UP000326939">
    <property type="component" value="Chromosome 12"/>
</dbReference>
<evidence type="ECO:0000256" key="9">
    <source>
        <dbReference type="PROSITE-ProRule" id="PRU00108"/>
    </source>
</evidence>
<dbReference type="AlphaFoldDB" id="A0A5N5KN14"/>
<keyword evidence="4 9" id="KW-0238">DNA-binding</keyword>
<dbReference type="Pfam" id="PF00046">
    <property type="entry name" value="Homeodomain"/>
    <property type="match status" value="1"/>
</dbReference>
<evidence type="ECO:0000313" key="15">
    <source>
        <dbReference type="Proteomes" id="UP000326939"/>
    </source>
</evidence>
<comment type="caution">
    <text evidence="14">The sequence shown here is derived from an EMBL/GenBank/DDBJ whole genome shotgun (WGS) entry which is preliminary data.</text>
</comment>
<dbReference type="FunFam" id="1.10.10.60:FF:000146">
    <property type="entry name" value="WUSCHEL-related homeobox 4"/>
    <property type="match status" value="1"/>
</dbReference>
<proteinExistence type="inferred from homology"/>
<sequence>MNNICSLYCKGRSNIFCSLPALRYSLACSFPVPAKPLPYFSAPSFQHAISFRGKGCEGSLKESTLLIFFFWFHYPVLSLNLSIQLSLTLLLFALTKMWMVGYNDGGDSFNGRKLKSLVPRPIPSTSAASSPPCLDRGLHNTDFLALNQYHLGLASMADQSIREFNAQPVVMSSRWNPTPEQLGTLEELYRRGTRTPSTDQIQSITAQLRRYGRIEGKNVFYWFQNHKARERQKRRRQMESDSLDGHQQPGHGSEMFDRKESGASRTSYEDEQTMNWAPSTNYSTLSEAIDLGTHFNSIEYLEILIVKIQIANPTRRKLASHTLHVFFFFFYVEESVSISKSTKAGMAEYCRPDGWIEFDERELQHRRNLMERNATRETMRFSCPSPTQYLSTTISSGAAATTIATSCLSTQGAATARTMEPANFMNIFIAPYRENGDHGALTDHFNNGVISDGDDRCRDGTWESQALQLFPLRSGSNGNNLERINERETDQVSVSAAETLNANGNFAPCQFFEFLPLKI</sequence>
<evidence type="ECO:0000313" key="14">
    <source>
        <dbReference type="EMBL" id="KAB5531784.1"/>
    </source>
</evidence>
<dbReference type="GO" id="GO:0003677">
    <property type="term" value="F:DNA binding"/>
    <property type="evidence" value="ECO:0007669"/>
    <property type="project" value="UniProtKB-UniRule"/>
</dbReference>
<keyword evidence="3" id="KW-0805">Transcription regulation</keyword>
<evidence type="ECO:0000256" key="12">
    <source>
        <dbReference type="SAM" id="Phobius"/>
    </source>
</evidence>
<keyword evidence="2" id="KW-0217">Developmental protein</keyword>
<dbReference type="SUPFAM" id="SSF46689">
    <property type="entry name" value="Homeodomain-like"/>
    <property type="match status" value="1"/>
</dbReference>
<keyword evidence="6" id="KW-0804">Transcription</keyword>
<dbReference type="InterPro" id="IPR044555">
    <property type="entry name" value="WUSCHEL-like"/>
</dbReference>
<dbReference type="GO" id="GO:0099402">
    <property type="term" value="P:plant organ development"/>
    <property type="evidence" value="ECO:0007669"/>
    <property type="project" value="InterPro"/>
</dbReference>
<evidence type="ECO:0000256" key="2">
    <source>
        <dbReference type="ARBA" id="ARBA00022473"/>
    </source>
</evidence>
<comment type="subcellular location">
    <subcellularLocation>
        <location evidence="1 9 10">Nucleus</location>
    </subcellularLocation>
</comment>
<keyword evidence="15" id="KW-1185">Reference proteome</keyword>
<reference evidence="15" key="1">
    <citation type="journal article" date="2019" name="Gigascience">
        <title>De novo genome assembly of the endangered Acer yangbiense, a plant species with extremely small populations endemic to Yunnan Province, China.</title>
        <authorList>
            <person name="Yang J."/>
            <person name="Wariss H.M."/>
            <person name="Tao L."/>
            <person name="Zhang R."/>
            <person name="Yun Q."/>
            <person name="Hollingsworth P."/>
            <person name="Dao Z."/>
            <person name="Luo G."/>
            <person name="Guo H."/>
            <person name="Ma Y."/>
            <person name="Sun W."/>
        </authorList>
    </citation>
    <scope>NUCLEOTIDE SEQUENCE [LARGE SCALE GENOMIC DNA]</scope>
    <source>
        <strain evidence="15">cv. br00</strain>
    </source>
</reference>
<keyword evidence="12" id="KW-0812">Transmembrane</keyword>
<evidence type="ECO:0000256" key="8">
    <source>
        <dbReference type="ARBA" id="ARBA00024040"/>
    </source>
</evidence>
<dbReference type="SMART" id="SM00389">
    <property type="entry name" value="HOX"/>
    <property type="match status" value="1"/>
</dbReference>
<feature type="DNA-binding region" description="Homeobox" evidence="9">
    <location>
        <begin position="180"/>
        <end position="234"/>
    </location>
</feature>
<name>A0A5N5KN14_9ROSI</name>
<evidence type="ECO:0000256" key="4">
    <source>
        <dbReference type="ARBA" id="ARBA00023125"/>
    </source>
</evidence>
<evidence type="ECO:0000259" key="13">
    <source>
        <dbReference type="PROSITE" id="PS50071"/>
    </source>
</evidence>
<dbReference type="PROSITE" id="PS50071">
    <property type="entry name" value="HOMEOBOX_2"/>
    <property type="match status" value="1"/>
</dbReference>
<keyword evidence="7 9" id="KW-0539">Nucleus</keyword>
<dbReference type="GO" id="GO:0005634">
    <property type="term" value="C:nucleus"/>
    <property type="evidence" value="ECO:0007669"/>
    <property type="project" value="UniProtKB-SubCell"/>
</dbReference>
<feature type="domain" description="Homeobox" evidence="13">
    <location>
        <begin position="178"/>
        <end position="233"/>
    </location>
</feature>
<keyword evidence="5 9" id="KW-0371">Homeobox</keyword>
<dbReference type="PANTHER" id="PTHR45940:SF13">
    <property type="entry name" value="WUSCHEL-RELATED HOMEOBOX 1"/>
    <property type="match status" value="1"/>
</dbReference>
<dbReference type="InterPro" id="IPR009057">
    <property type="entry name" value="Homeodomain-like_sf"/>
</dbReference>
<accession>A0A5N5KN14</accession>
<feature type="region of interest" description="Disordered" evidence="11">
    <location>
        <begin position="231"/>
        <end position="272"/>
    </location>
</feature>
<evidence type="ECO:0000256" key="1">
    <source>
        <dbReference type="ARBA" id="ARBA00004123"/>
    </source>
</evidence>
<organism evidence="14 15">
    <name type="scientific">Salix brachista</name>
    <dbReference type="NCBI Taxonomy" id="2182728"/>
    <lineage>
        <taxon>Eukaryota</taxon>
        <taxon>Viridiplantae</taxon>
        <taxon>Streptophyta</taxon>
        <taxon>Embryophyta</taxon>
        <taxon>Tracheophyta</taxon>
        <taxon>Spermatophyta</taxon>
        <taxon>Magnoliopsida</taxon>
        <taxon>eudicotyledons</taxon>
        <taxon>Gunneridae</taxon>
        <taxon>Pentapetalae</taxon>
        <taxon>rosids</taxon>
        <taxon>fabids</taxon>
        <taxon>Malpighiales</taxon>
        <taxon>Salicaceae</taxon>
        <taxon>Saliceae</taxon>
        <taxon>Salix</taxon>
    </lineage>
</organism>
<dbReference type="InterPro" id="IPR001356">
    <property type="entry name" value="HD"/>
</dbReference>
<evidence type="ECO:0000256" key="10">
    <source>
        <dbReference type="RuleBase" id="RU000682"/>
    </source>
</evidence>
<feature type="transmembrane region" description="Helical" evidence="12">
    <location>
        <begin position="68"/>
        <end position="94"/>
    </location>
</feature>